<keyword evidence="3" id="KW-0964">Secreted</keyword>
<accession>A0A100XKJ2</accession>
<feature type="compositionally biased region" description="Gly residues" evidence="9">
    <location>
        <begin position="208"/>
        <end position="220"/>
    </location>
</feature>
<proteinExistence type="inferred from homology"/>
<dbReference type="GO" id="GO:0045087">
    <property type="term" value="P:innate immune response"/>
    <property type="evidence" value="ECO:0007669"/>
    <property type="project" value="UniProtKB-KW"/>
</dbReference>
<dbReference type="Gene3D" id="2.60.40.4060">
    <property type="entry name" value="Reeler domain"/>
    <property type="match status" value="1"/>
</dbReference>
<sequence>MYEILILILSIFHVIYGYPDGAPERACFYMIPRHTHPHTGLPVLKQRAVAPYRITVDNTTFRSNSAIRVTISGAPFKGFFIIAAEEGSKDWPSGVFYSEDPHQARTVWCSTKNDAATHSNDRWKDSVSLLWYGPSFTPADMIRFVATVVTNRTTYWVDIMGPIMTQAQVQETEAQEGGAGLEGGGPLLSTGLDPWGYPTTASWMNSRSGGGARGGGGFNRGMGSSATEGGFSSRGGGGGEGAAPTRTPAGEGGTGWGEPTASTFGRGFGGGRGGVRGSSMNPFLRLFSSLFGLKK</sequence>
<dbReference type="PROSITE" id="PS51019">
    <property type="entry name" value="REELIN"/>
    <property type="match status" value="1"/>
</dbReference>
<feature type="compositionally biased region" description="Low complexity" evidence="9">
    <location>
        <begin position="221"/>
        <end position="231"/>
    </location>
</feature>
<evidence type="ECO:0000256" key="4">
    <source>
        <dbReference type="ARBA" id="ARBA00022529"/>
    </source>
</evidence>
<feature type="chain" id="PRO_5007091057" evidence="10">
    <location>
        <begin position="18"/>
        <end position="295"/>
    </location>
</feature>
<dbReference type="InterPro" id="IPR042307">
    <property type="entry name" value="Reeler_sf"/>
</dbReference>
<dbReference type="GO" id="GO:0005576">
    <property type="term" value="C:extracellular region"/>
    <property type="evidence" value="ECO:0007669"/>
    <property type="project" value="UniProtKB-SubCell"/>
</dbReference>
<protein>
    <submittedName>
        <fullName evidence="12">Ferric-chelate reductase 1</fullName>
    </submittedName>
</protein>
<evidence type="ECO:0000256" key="9">
    <source>
        <dbReference type="SAM" id="MobiDB-lite"/>
    </source>
</evidence>
<name>A0A100XKJ2_9BIVA</name>
<evidence type="ECO:0000256" key="7">
    <source>
        <dbReference type="ARBA" id="ARBA00022859"/>
    </source>
</evidence>
<evidence type="ECO:0000256" key="5">
    <source>
        <dbReference type="ARBA" id="ARBA00022588"/>
    </source>
</evidence>
<dbReference type="PANTHER" id="PTHR45828">
    <property type="entry name" value="CYTOCHROME B561/FERRIC REDUCTASE TRANSMEMBRANE"/>
    <property type="match status" value="1"/>
</dbReference>
<keyword evidence="4" id="KW-0929">Antimicrobial</keyword>
<evidence type="ECO:0000256" key="10">
    <source>
        <dbReference type="SAM" id="SignalP"/>
    </source>
</evidence>
<feature type="compositionally biased region" description="Gly residues" evidence="9">
    <location>
        <begin position="232"/>
        <end position="241"/>
    </location>
</feature>
<keyword evidence="7" id="KW-0391">Immunity</keyword>
<evidence type="ECO:0000256" key="1">
    <source>
        <dbReference type="ARBA" id="ARBA00004613"/>
    </source>
</evidence>
<keyword evidence="8" id="KW-0044">Antibiotic</keyword>
<dbReference type="Pfam" id="PF02014">
    <property type="entry name" value="Reeler"/>
    <property type="match status" value="1"/>
</dbReference>
<keyword evidence="5" id="KW-0399">Innate immunity</keyword>
<comment type="similarity">
    <text evidence="2">Belongs to the insect defense protein family.</text>
</comment>
<dbReference type="InterPro" id="IPR002861">
    <property type="entry name" value="Reeler_dom"/>
</dbReference>
<keyword evidence="6 10" id="KW-0732">Signal</keyword>
<evidence type="ECO:0000256" key="3">
    <source>
        <dbReference type="ARBA" id="ARBA00022525"/>
    </source>
</evidence>
<dbReference type="GO" id="GO:0042742">
    <property type="term" value="P:defense response to bacterium"/>
    <property type="evidence" value="ECO:0007669"/>
    <property type="project" value="UniProtKB-KW"/>
</dbReference>
<dbReference type="CDD" id="cd08544">
    <property type="entry name" value="Reeler"/>
    <property type="match status" value="1"/>
</dbReference>
<feature type="region of interest" description="Disordered" evidence="9">
    <location>
        <begin position="207"/>
        <end position="261"/>
    </location>
</feature>
<comment type="subcellular location">
    <subcellularLocation>
        <location evidence="1">Secreted</location>
    </subcellularLocation>
</comment>
<feature type="signal peptide" evidence="10">
    <location>
        <begin position="1"/>
        <end position="17"/>
    </location>
</feature>
<feature type="domain" description="Reelin" evidence="11">
    <location>
        <begin position="12"/>
        <end position="181"/>
    </location>
</feature>
<evidence type="ECO:0000256" key="2">
    <source>
        <dbReference type="ARBA" id="ARBA00008501"/>
    </source>
</evidence>
<dbReference type="PANTHER" id="PTHR45828:SF9">
    <property type="entry name" value="CELL WALL INTEGRITY AND STRESS RESPONSE COMPONENT 4-LIKE-RELATED"/>
    <property type="match status" value="1"/>
</dbReference>
<dbReference type="InterPro" id="IPR051237">
    <property type="entry name" value="Ferric-chelate_Red/DefProt"/>
</dbReference>
<evidence type="ECO:0000256" key="6">
    <source>
        <dbReference type="ARBA" id="ARBA00022729"/>
    </source>
</evidence>
<evidence type="ECO:0000256" key="8">
    <source>
        <dbReference type="ARBA" id="ARBA00023022"/>
    </source>
</evidence>
<organism evidence="12">
    <name type="scientific">Gigantidas platifrons</name>
    <dbReference type="NCBI Taxonomy" id="2830794"/>
    <lineage>
        <taxon>Eukaryota</taxon>
        <taxon>Metazoa</taxon>
        <taxon>Spiralia</taxon>
        <taxon>Lophotrochozoa</taxon>
        <taxon>Mollusca</taxon>
        <taxon>Bivalvia</taxon>
        <taxon>Autobranchia</taxon>
        <taxon>Pteriomorphia</taxon>
        <taxon>Mytilida</taxon>
        <taxon>Mytiloidea</taxon>
        <taxon>Mytilidae</taxon>
        <taxon>Bathymodiolinae</taxon>
        <taxon>Gigantidas</taxon>
    </lineage>
</organism>
<reference evidence="12" key="1">
    <citation type="submission" date="2014-11" db="EMBL/GenBank/DDBJ databases">
        <title>Direct Submission.</title>
        <authorList>
            <person name="Sun J."/>
            <person name="Qian P.-Y."/>
            <person name="Qiu J.-W."/>
        </authorList>
    </citation>
    <scope>NUCLEOTIDE SEQUENCE</scope>
</reference>
<evidence type="ECO:0000259" key="11">
    <source>
        <dbReference type="PROSITE" id="PS51019"/>
    </source>
</evidence>
<evidence type="ECO:0000313" key="12">
    <source>
        <dbReference type="EMBL" id="JAP63235.1"/>
    </source>
</evidence>
<dbReference type="GO" id="GO:0016020">
    <property type="term" value="C:membrane"/>
    <property type="evidence" value="ECO:0007669"/>
    <property type="project" value="TreeGrafter"/>
</dbReference>
<dbReference type="EMBL" id="GBXK01000009">
    <property type="protein sequence ID" value="JAP63235.1"/>
    <property type="molecule type" value="Transcribed_RNA"/>
</dbReference>
<dbReference type="AlphaFoldDB" id="A0A100XKJ2"/>